<keyword evidence="1" id="KW-1133">Transmembrane helix</keyword>
<dbReference type="EMBL" id="VKLW01000026">
    <property type="protein sequence ID" value="TYK32633.1"/>
    <property type="molecule type" value="Genomic_DNA"/>
</dbReference>
<sequence>MLYYIKKYPISFFIILLVIFLSFFNPPETGFDPPAGFDKLVHFCMYFGMSGALWMEFFLQHRRDRTPVWHAWIGACLCPLLFGGGIELLQEFCTKHRGGDWWDFMANAAGVITASLIAYYCLKTFARRG</sequence>
<name>A0A5D3EP42_9BACE</name>
<accession>A0A5D3EP42</accession>
<reference evidence="2 3" key="1">
    <citation type="submission" date="2019-07" db="EMBL/GenBank/DDBJ databases">
        <title>Draft Genome Sequences of Bacteroides pyogenes Strains Isolated from the Uterus Holstein Dairy Cows with Metritis.</title>
        <authorList>
            <person name="Cunha F."/>
            <person name="Galvao K.N."/>
            <person name="Jeon S.J."/>
            <person name="Jeong K.C."/>
        </authorList>
    </citation>
    <scope>NUCLEOTIDE SEQUENCE [LARGE SCALE GENOMIC DNA]</scope>
    <source>
        <strain evidence="2 3">KG-31</strain>
    </source>
</reference>
<evidence type="ECO:0008006" key="4">
    <source>
        <dbReference type="Google" id="ProtNLM"/>
    </source>
</evidence>
<dbReference type="PANTHER" id="PTHR28008:SF1">
    <property type="entry name" value="DOMAIN PROTEIN, PUTATIVE (AFU_ORTHOLOGUE AFUA_3G10980)-RELATED"/>
    <property type="match status" value="1"/>
</dbReference>
<evidence type="ECO:0000313" key="3">
    <source>
        <dbReference type="Proteomes" id="UP000324383"/>
    </source>
</evidence>
<dbReference type="RefSeq" id="WP_027325221.1">
    <property type="nucleotide sequence ID" value="NZ_CAMBON010000007.1"/>
</dbReference>
<feature type="transmembrane region" description="Helical" evidence="1">
    <location>
        <begin position="7"/>
        <end position="25"/>
    </location>
</feature>
<keyword evidence="1" id="KW-0812">Transmembrane</keyword>
<feature type="transmembrane region" description="Helical" evidence="1">
    <location>
        <begin position="40"/>
        <end position="59"/>
    </location>
</feature>
<comment type="caution">
    <text evidence="2">The sequence shown here is derived from an EMBL/GenBank/DDBJ whole genome shotgun (WGS) entry which is preliminary data.</text>
</comment>
<feature type="transmembrane region" description="Helical" evidence="1">
    <location>
        <begin position="71"/>
        <end position="89"/>
    </location>
</feature>
<dbReference type="AlphaFoldDB" id="A0A5D3EP42"/>
<protein>
    <recommendedName>
        <fullName evidence="4">VanZ family protein</fullName>
    </recommendedName>
</protein>
<dbReference type="PANTHER" id="PTHR28008">
    <property type="entry name" value="DOMAIN PROTEIN, PUTATIVE (AFU_ORTHOLOGUE AFUA_3G10980)-RELATED"/>
    <property type="match status" value="1"/>
</dbReference>
<dbReference type="Proteomes" id="UP000324383">
    <property type="component" value="Unassembled WGS sequence"/>
</dbReference>
<keyword evidence="3" id="KW-1185">Reference proteome</keyword>
<organism evidence="2 3">
    <name type="scientific">Bacteroides pyogenes</name>
    <dbReference type="NCBI Taxonomy" id="310300"/>
    <lineage>
        <taxon>Bacteria</taxon>
        <taxon>Pseudomonadati</taxon>
        <taxon>Bacteroidota</taxon>
        <taxon>Bacteroidia</taxon>
        <taxon>Bacteroidales</taxon>
        <taxon>Bacteroidaceae</taxon>
        <taxon>Bacteroides</taxon>
    </lineage>
</organism>
<evidence type="ECO:0000256" key="1">
    <source>
        <dbReference type="SAM" id="Phobius"/>
    </source>
</evidence>
<gene>
    <name evidence="2" type="ORF">FNJ60_11090</name>
</gene>
<keyword evidence="1" id="KW-0472">Membrane</keyword>
<evidence type="ECO:0000313" key="2">
    <source>
        <dbReference type="EMBL" id="TYK32633.1"/>
    </source>
</evidence>
<proteinExistence type="predicted"/>
<feature type="transmembrane region" description="Helical" evidence="1">
    <location>
        <begin position="101"/>
        <end position="122"/>
    </location>
</feature>